<reference evidence="2 3" key="1">
    <citation type="submission" date="2015-08" db="EMBL/GenBank/DDBJ databases">
        <title>Next Generation Sequencing and Analysis of the Genome of Puccinia sorghi L Schw, the Causal Agent of Maize Common Rust.</title>
        <authorList>
            <person name="Rochi L."/>
            <person name="Burguener G."/>
            <person name="Darino M."/>
            <person name="Turjanski A."/>
            <person name="Kreff E."/>
            <person name="Dieguez M.J."/>
            <person name="Sacco F."/>
        </authorList>
    </citation>
    <scope>NUCLEOTIDE SEQUENCE [LARGE SCALE GENOMIC DNA]</scope>
    <source>
        <strain evidence="2 3">RO10H11247</strain>
    </source>
</reference>
<name>A0A0L6VHS5_9BASI</name>
<sequence length="324" mass="36878">MILKFHTSFFLLLSFQLFSNQCSSKPWNNYRMPNKQFVELFLMPLPNFLWLVEEIHLDIVQDSLGCGQPLSFKAQVCVSQYRVANGSSYISISHIFMIAKETAYKASRNFVNAILNKFRFHTIKTGPKLFSNVFWMAMANSAMSVCPINFCLIRCLTHAFSSQISGGGNPSMHDSHLFRWFLLGQSVLGGTCPSDNSSPQFLAFGQLKKFVHILLHSQKASPVWARHKTFSCIIIHNLLNWCGSLYLIGCDAGKIKEQWYHKLPVKPTDSECLLWTAGPLLNLQLFMASLVTCIVETGGRVEGWDEVYFLGELDLVLYWMDQSF</sequence>
<feature type="chain" id="PRO_5005568491" evidence="1">
    <location>
        <begin position="25"/>
        <end position="324"/>
    </location>
</feature>
<evidence type="ECO:0000313" key="3">
    <source>
        <dbReference type="Proteomes" id="UP000037035"/>
    </source>
</evidence>
<dbReference type="VEuPathDB" id="FungiDB:VP01_1684g1"/>
<comment type="caution">
    <text evidence="2">The sequence shown here is derived from an EMBL/GenBank/DDBJ whole genome shotgun (WGS) entry which is preliminary data.</text>
</comment>
<organism evidence="2 3">
    <name type="scientific">Puccinia sorghi</name>
    <dbReference type="NCBI Taxonomy" id="27349"/>
    <lineage>
        <taxon>Eukaryota</taxon>
        <taxon>Fungi</taxon>
        <taxon>Dikarya</taxon>
        <taxon>Basidiomycota</taxon>
        <taxon>Pucciniomycotina</taxon>
        <taxon>Pucciniomycetes</taxon>
        <taxon>Pucciniales</taxon>
        <taxon>Pucciniaceae</taxon>
        <taxon>Puccinia</taxon>
    </lineage>
</organism>
<evidence type="ECO:0000256" key="1">
    <source>
        <dbReference type="SAM" id="SignalP"/>
    </source>
</evidence>
<evidence type="ECO:0000313" key="2">
    <source>
        <dbReference type="EMBL" id="KNZ59665.1"/>
    </source>
</evidence>
<dbReference type="EMBL" id="LAVV01006486">
    <property type="protein sequence ID" value="KNZ59665.1"/>
    <property type="molecule type" value="Genomic_DNA"/>
</dbReference>
<gene>
    <name evidence="2" type="ORF">VP01_1684g1</name>
</gene>
<keyword evidence="1" id="KW-0732">Signal</keyword>
<dbReference type="AlphaFoldDB" id="A0A0L6VHS5"/>
<proteinExistence type="predicted"/>
<accession>A0A0L6VHS5</accession>
<keyword evidence="3" id="KW-1185">Reference proteome</keyword>
<protein>
    <submittedName>
        <fullName evidence="2">Uncharacterized protein</fullName>
    </submittedName>
</protein>
<dbReference type="OrthoDB" id="3233403at2759"/>
<feature type="signal peptide" evidence="1">
    <location>
        <begin position="1"/>
        <end position="24"/>
    </location>
</feature>
<dbReference type="Proteomes" id="UP000037035">
    <property type="component" value="Unassembled WGS sequence"/>
</dbReference>